<dbReference type="OrthoDB" id="2148716at2759"/>
<evidence type="ECO:0000313" key="2">
    <source>
        <dbReference type="EMBL" id="KKP05743.1"/>
    </source>
</evidence>
<evidence type="ECO:0000313" key="3">
    <source>
        <dbReference type="Proteomes" id="UP000034112"/>
    </source>
</evidence>
<feature type="domain" description="SnoaL-like" evidence="1">
    <location>
        <begin position="18"/>
        <end position="140"/>
    </location>
</feature>
<accession>A0A0F9Y0V7</accession>
<protein>
    <recommendedName>
        <fullName evidence="1">SnoaL-like domain-containing protein</fullName>
    </recommendedName>
</protein>
<dbReference type="OMA" id="KLVWTEG"/>
<dbReference type="Proteomes" id="UP000034112">
    <property type="component" value="Unassembled WGS sequence"/>
</dbReference>
<dbReference type="InterPro" id="IPR032710">
    <property type="entry name" value="NTF2-like_dom_sf"/>
</dbReference>
<proteinExistence type="predicted"/>
<evidence type="ECO:0000259" key="1">
    <source>
        <dbReference type="Pfam" id="PF13577"/>
    </source>
</evidence>
<dbReference type="Pfam" id="PF13577">
    <property type="entry name" value="SnoaL_4"/>
    <property type="match status" value="1"/>
</dbReference>
<dbReference type="InterPro" id="IPR037401">
    <property type="entry name" value="SnoaL-like"/>
</dbReference>
<gene>
    <name evidence="2" type="ORF">THAR02_02117</name>
</gene>
<dbReference type="EMBL" id="JOKZ01000041">
    <property type="protein sequence ID" value="KKP05743.1"/>
    <property type="molecule type" value="Genomic_DNA"/>
</dbReference>
<name>A0A0F9Y0V7_TRIHA</name>
<dbReference type="AlphaFoldDB" id="A0A0F9Y0V7"/>
<sequence>MASPFSLPVALNLPTSSSESVADAIYRCALAWDTNDASLFDSSFMPDGIFEVNDHTMKALSEIHAKGLALIFKLDTTHIVTNVRIQMGEESQASLTATVLVQHFVKGKGMQPGQRSLMLGSLYRAELAIDTDGLWKFKYLKIKSIWVEGDYSIIEDNFSEVGWQME</sequence>
<comment type="caution">
    <text evidence="2">The sequence shown here is derived from an EMBL/GenBank/DDBJ whole genome shotgun (WGS) entry which is preliminary data.</text>
</comment>
<reference evidence="3" key="1">
    <citation type="journal article" date="2015" name="Genome Announc.">
        <title>Draft whole-genome sequence of the biocontrol agent Trichoderma harzianum T6776.</title>
        <authorList>
            <person name="Baroncelli R."/>
            <person name="Piaggeschi G."/>
            <person name="Fiorini L."/>
            <person name="Bertolini E."/>
            <person name="Zapparata A."/>
            <person name="Pe M.E."/>
            <person name="Sarrocco S."/>
            <person name="Vannacci G."/>
        </authorList>
    </citation>
    <scope>NUCLEOTIDE SEQUENCE [LARGE SCALE GENOMIC DNA]</scope>
    <source>
        <strain evidence="3">T6776</strain>
    </source>
</reference>
<organism evidence="2 3">
    <name type="scientific">Trichoderma harzianum</name>
    <name type="common">Hypocrea lixii</name>
    <dbReference type="NCBI Taxonomy" id="5544"/>
    <lineage>
        <taxon>Eukaryota</taxon>
        <taxon>Fungi</taxon>
        <taxon>Dikarya</taxon>
        <taxon>Ascomycota</taxon>
        <taxon>Pezizomycotina</taxon>
        <taxon>Sordariomycetes</taxon>
        <taxon>Hypocreomycetidae</taxon>
        <taxon>Hypocreales</taxon>
        <taxon>Hypocreaceae</taxon>
        <taxon>Trichoderma</taxon>
    </lineage>
</organism>
<dbReference type="SUPFAM" id="SSF54427">
    <property type="entry name" value="NTF2-like"/>
    <property type="match status" value="1"/>
</dbReference>
<dbReference type="Gene3D" id="3.10.450.50">
    <property type="match status" value="1"/>
</dbReference>